<dbReference type="EMBL" id="QGKL01000042">
    <property type="protein sequence ID" value="PWQ93508.1"/>
    <property type="molecule type" value="Genomic_DNA"/>
</dbReference>
<dbReference type="Pfam" id="PF03929">
    <property type="entry name" value="PepSY_TM"/>
    <property type="match status" value="1"/>
</dbReference>
<keyword evidence="1" id="KW-1133">Transmembrane helix</keyword>
<organism evidence="2 3">
    <name type="scientific">Leucothrix arctica</name>
    <dbReference type="NCBI Taxonomy" id="1481894"/>
    <lineage>
        <taxon>Bacteria</taxon>
        <taxon>Pseudomonadati</taxon>
        <taxon>Pseudomonadota</taxon>
        <taxon>Gammaproteobacteria</taxon>
        <taxon>Thiotrichales</taxon>
        <taxon>Thiotrichaceae</taxon>
        <taxon>Leucothrix</taxon>
    </lineage>
</organism>
<evidence type="ECO:0008006" key="4">
    <source>
        <dbReference type="Google" id="ProtNLM"/>
    </source>
</evidence>
<dbReference type="RefSeq" id="WP_109825360.1">
    <property type="nucleotide sequence ID" value="NZ_QGKL01000042.1"/>
</dbReference>
<accession>A0A317C4K2</accession>
<keyword evidence="1" id="KW-0812">Transmembrane</keyword>
<feature type="transmembrane region" description="Helical" evidence="1">
    <location>
        <begin position="323"/>
        <end position="348"/>
    </location>
</feature>
<evidence type="ECO:0000256" key="1">
    <source>
        <dbReference type="SAM" id="Phobius"/>
    </source>
</evidence>
<sequence length="351" mass="39749">MKILKLIHRWLGLILCLTLLSMSLSGTLLIWKKEYLWLSMQQARAPLQADTASLALAIDKISSHYAANELLLIQIHHEGLALHKVVLDQSKRALYSQHGELIEQWSDNGRVEDWLLDLHHRFLLGNTIGLNIAGFSGLFLVLAMAIGLIIWWPRRRALKLGIFPSKLRGIRKGELIRSHSNLGFMSFIPILLICTTGTFLTYPDQSKELLVEPYISEGDYLLSDGPLDTLTGKEFISWSQVVTRALSQHPNATVRWVSPESETSPYRIIGLQQANGWNSSGQTTVYIDARSGGMELNMDDTKRPSIERLYDFAYPLHTAKLGLWYRILLTIFGFSLFTLGLLGLMSYVKKR</sequence>
<dbReference type="Proteomes" id="UP000245506">
    <property type="component" value="Unassembled WGS sequence"/>
</dbReference>
<name>A0A317C4K2_9GAMM</name>
<evidence type="ECO:0000313" key="2">
    <source>
        <dbReference type="EMBL" id="PWQ93508.1"/>
    </source>
</evidence>
<dbReference type="PANTHER" id="PTHR34219">
    <property type="entry name" value="IRON-REGULATED INNER MEMBRANE PROTEIN-RELATED"/>
    <property type="match status" value="1"/>
</dbReference>
<protein>
    <recommendedName>
        <fullName evidence="4">PepSY domain-containing protein</fullName>
    </recommendedName>
</protein>
<dbReference type="InterPro" id="IPR005625">
    <property type="entry name" value="PepSY-ass_TM"/>
</dbReference>
<dbReference type="OrthoDB" id="5294804at2"/>
<proteinExistence type="predicted"/>
<gene>
    <name evidence="2" type="ORF">DKT75_17970</name>
</gene>
<feature type="transmembrane region" description="Helical" evidence="1">
    <location>
        <begin position="182"/>
        <end position="202"/>
    </location>
</feature>
<dbReference type="AlphaFoldDB" id="A0A317C4K2"/>
<feature type="transmembrane region" description="Helical" evidence="1">
    <location>
        <begin position="128"/>
        <end position="152"/>
    </location>
</feature>
<evidence type="ECO:0000313" key="3">
    <source>
        <dbReference type="Proteomes" id="UP000245506"/>
    </source>
</evidence>
<reference evidence="2 3" key="1">
    <citation type="submission" date="2018-05" db="EMBL/GenBank/DDBJ databases">
        <title>Leucothrix arctica sp. nov., isolated from Arctic seawater.</title>
        <authorList>
            <person name="Choi A."/>
            <person name="Baek K."/>
        </authorList>
    </citation>
    <scope>NUCLEOTIDE SEQUENCE [LARGE SCALE GENOMIC DNA]</scope>
    <source>
        <strain evidence="2 3">IMCC9719</strain>
    </source>
</reference>
<comment type="caution">
    <text evidence="2">The sequence shown here is derived from an EMBL/GenBank/DDBJ whole genome shotgun (WGS) entry which is preliminary data.</text>
</comment>
<keyword evidence="3" id="KW-1185">Reference proteome</keyword>
<keyword evidence="1" id="KW-0472">Membrane</keyword>